<comment type="caution">
    <text evidence="1">The sequence shown here is derived from an EMBL/GenBank/DDBJ whole genome shotgun (WGS) entry which is preliminary data.</text>
</comment>
<proteinExistence type="predicted"/>
<keyword evidence="2" id="KW-1185">Reference proteome</keyword>
<name>A0A7D9HT21_PARCT</name>
<evidence type="ECO:0000313" key="2">
    <source>
        <dbReference type="Proteomes" id="UP001152795"/>
    </source>
</evidence>
<dbReference type="EMBL" id="CACRXK020001984">
    <property type="protein sequence ID" value="CAB3992117.1"/>
    <property type="molecule type" value="Genomic_DNA"/>
</dbReference>
<dbReference type="AlphaFoldDB" id="A0A7D9HT21"/>
<dbReference type="OrthoDB" id="5967488at2759"/>
<evidence type="ECO:0000313" key="1">
    <source>
        <dbReference type="EMBL" id="CAB3992117.1"/>
    </source>
</evidence>
<gene>
    <name evidence="1" type="ORF">PACLA_8A064833</name>
</gene>
<organism evidence="1 2">
    <name type="scientific">Paramuricea clavata</name>
    <name type="common">Red gorgonian</name>
    <name type="synonym">Violescent sea-whip</name>
    <dbReference type="NCBI Taxonomy" id="317549"/>
    <lineage>
        <taxon>Eukaryota</taxon>
        <taxon>Metazoa</taxon>
        <taxon>Cnidaria</taxon>
        <taxon>Anthozoa</taxon>
        <taxon>Octocorallia</taxon>
        <taxon>Malacalcyonacea</taxon>
        <taxon>Plexauridae</taxon>
        <taxon>Paramuricea</taxon>
    </lineage>
</organism>
<protein>
    <submittedName>
        <fullName evidence="1">Uncharacterized protein</fullName>
    </submittedName>
</protein>
<reference evidence="1" key="1">
    <citation type="submission" date="2020-04" db="EMBL/GenBank/DDBJ databases">
        <authorList>
            <person name="Alioto T."/>
            <person name="Alioto T."/>
            <person name="Gomez Garrido J."/>
        </authorList>
    </citation>
    <scope>NUCLEOTIDE SEQUENCE</scope>
    <source>
        <strain evidence="1">A484AB</strain>
    </source>
</reference>
<sequence>MDLIKKMLSIPLERPLTNTQRFTFVSATMAYIMGGLSMTLAPGLWNMAVLLDLTAGGRGYFILVGAGLVDIGLCYVVLSRNKSSQIPNHGPLLGTVVGRLLIINAILIAFYTQGIINARFSLLFSILDSTLAILTYIIWSRENKDASFMKFLQEIWSTVNPFSAKPPPYMIFQALGFAQFFMSFTATSILMSSGVVPSTIQGSHAEGLLRSYFVTMTAQAFLQIHASGARNDSFPIASIFYRVIWNIPVFFLLAMTSQIPRGLANILIIYDVMFIVVTVVLFAREHHVKTK</sequence>
<accession>A0A7D9HT21</accession>
<dbReference type="Proteomes" id="UP001152795">
    <property type="component" value="Unassembled WGS sequence"/>
</dbReference>